<evidence type="ECO:0000313" key="2">
    <source>
        <dbReference type="EMBL" id="EDO17655.1"/>
    </source>
</evidence>
<dbReference type="RefSeq" id="XP_001645513.1">
    <property type="nucleotide sequence ID" value="XM_001645463.1"/>
</dbReference>
<keyword evidence="3" id="KW-1185">Reference proteome</keyword>
<protein>
    <recommendedName>
        <fullName evidence="1">Eukaryotic translation initiation factor 3 subunit G N-terminal domain-containing protein</fullName>
    </recommendedName>
</protein>
<name>A7TJ86_VANPO</name>
<dbReference type="Pfam" id="PF12353">
    <property type="entry name" value="eIF3g"/>
    <property type="match status" value="1"/>
</dbReference>
<dbReference type="eggNOG" id="KOG0122">
    <property type="taxonomic scope" value="Eukaryota"/>
</dbReference>
<feature type="domain" description="Eukaryotic translation initiation factor 3 subunit G N-terminal" evidence="1">
    <location>
        <begin position="7"/>
        <end position="123"/>
    </location>
</feature>
<dbReference type="OrthoDB" id="639027at2759"/>
<dbReference type="CDD" id="cd12933">
    <property type="entry name" value="eIF3G"/>
    <property type="match status" value="1"/>
</dbReference>
<dbReference type="GeneID" id="5545894"/>
<proteinExistence type="predicted"/>
<dbReference type="Proteomes" id="UP000000267">
    <property type="component" value="Unassembled WGS sequence"/>
</dbReference>
<dbReference type="EMBL" id="DS480400">
    <property type="protein sequence ID" value="EDO17655.1"/>
    <property type="molecule type" value="Genomic_DNA"/>
</dbReference>
<reference evidence="2 3" key="1">
    <citation type="journal article" date="2007" name="Proc. Natl. Acad. Sci. U.S.A.">
        <title>Independent sorting-out of thousands of duplicated gene pairs in two yeast species descended from a whole-genome duplication.</title>
        <authorList>
            <person name="Scannell D.R."/>
            <person name="Frank A.C."/>
            <person name="Conant G.C."/>
            <person name="Byrne K.P."/>
            <person name="Woolfit M."/>
            <person name="Wolfe K.H."/>
        </authorList>
    </citation>
    <scope>NUCLEOTIDE SEQUENCE [LARGE SCALE GENOMIC DNA]</scope>
    <source>
        <strain evidence="3">ATCC 22028 / DSM 70294 / BCRC 21397 / CBS 2163 / NBRC 10782 / NRRL Y-8283 / UCD 57-17</strain>
    </source>
</reference>
<dbReference type="PhylomeDB" id="A7TJ86"/>
<sequence length="131" mass="14700">MSVIAGSEVITAADGTKTLITYVIEGNERYKISQNFKEINVLERVDPVVDARKKWAKYGAEANSPPGPGYDTTNPGENVTFILSKNWRELTEIEEANRLKKNPKVYISCRACSQNHYTFKCPTLNKNASQN</sequence>
<evidence type="ECO:0000313" key="3">
    <source>
        <dbReference type="Proteomes" id="UP000000267"/>
    </source>
</evidence>
<dbReference type="KEGG" id="vpo:Kpol_1004p29"/>
<gene>
    <name evidence="2" type="ORF">Kpol_1004p29</name>
</gene>
<dbReference type="STRING" id="436907.A7TJ86"/>
<accession>A7TJ86</accession>
<dbReference type="InParanoid" id="A7TJ86"/>
<dbReference type="HOGENOM" id="CLU_1929173_0_0_1"/>
<dbReference type="AlphaFoldDB" id="A7TJ86"/>
<organism evidence="3">
    <name type="scientific">Vanderwaltozyma polyspora (strain ATCC 22028 / DSM 70294 / BCRC 21397 / CBS 2163 / NBRC 10782 / NRRL Y-8283 / UCD 57-17)</name>
    <name type="common">Kluyveromyces polysporus</name>
    <dbReference type="NCBI Taxonomy" id="436907"/>
    <lineage>
        <taxon>Eukaryota</taxon>
        <taxon>Fungi</taxon>
        <taxon>Dikarya</taxon>
        <taxon>Ascomycota</taxon>
        <taxon>Saccharomycotina</taxon>
        <taxon>Saccharomycetes</taxon>
        <taxon>Saccharomycetales</taxon>
        <taxon>Saccharomycetaceae</taxon>
        <taxon>Vanderwaltozyma</taxon>
    </lineage>
</organism>
<dbReference type="InterPro" id="IPR024675">
    <property type="entry name" value="eIF3g_N"/>
</dbReference>
<evidence type="ECO:0000259" key="1">
    <source>
        <dbReference type="Pfam" id="PF12353"/>
    </source>
</evidence>